<feature type="compositionally biased region" description="Basic and acidic residues" evidence="1">
    <location>
        <begin position="171"/>
        <end position="183"/>
    </location>
</feature>
<dbReference type="GeneID" id="103519387"/>
<feature type="compositionally biased region" description="Basic and acidic residues" evidence="1">
    <location>
        <begin position="76"/>
        <end position="87"/>
    </location>
</feature>
<organism evidence="2 3">
    <name type="scientific">Diaphorina citri</name>
    <name type="common">Asian citrus psyllid</name>
    <dbReference type="NCBI Taxonomy" id="121845"/>
    <lineage>
        <taxon>Eukaryota</taxon>
        <taxon>Metazoa</taxon>
        <taxon>Ecdysozoa</taxon>
        <taxon>Arthropoda</taxon>
        <taxon>Hexapoda</taxon>
        <taxon>Insecta</taxon>
        <taxon>Pterygota</taxon>
        <taxon>Neoptera</taxon>
        <taxon>Paraneoptera</taxon>
        <taxon>Hemiptera</taxon>
        <taxon>Sternorrhyncha</taxon>
        <taxon>Psylloidea</taxon>
        <taxon>Psyllidae</taxon>
        <taxon>Diaphorininae</taxon>
        <taxon>Diaphorina</taxon>
    </lineage>
</organism>
<feature type="compositionally biased region" description="Basic and acidic residues" evidence="1">
    <location>
        <begin position="100"/>
        <end position="114"/>
    </location>
</feature>
<feature type="region of interest" description="Disordered" evidence="1">
    <location>
        <begin position="47"/>
        <end position="191"/>
    </location>
</feature>
<keyword evidence="2" id="KW-1185">Reference proteome</keyword>
<evidence type="ECO:0000313" key="2">
    <source>
        <dbReference type="Proteomes" id="UP000079169"/>
    </source>
</evidence>
<feature type="compositionally biased region" description="Acidic residues" evidence="1">
    <location>
        <begin position="135"/>
        <end position="146"/>
    </location>
</feature>
<dbReference type="Proteomes" id="UP000079169">
    <property type="component" value="Unplaced"/>
</dbReference>
<reference evidence="3" key="1">
    <citation type="submission" date="2025-08" db="UniProtKB">
        <authorList>
            <consortium name="RefSeq"/>
        </authorList>
    </citation>
    <scope>IDENTIFICATION</scope>
</reference>
<dbReference type="RefSeq" id="XP_008482695.1">
    <property type="nucleotide sequence ID" value="XM_008484473.2"/>
</dbReference>
<proteinExistence type="predicted"/>
<sequence length="191" mass="21544">MEQAKLASQNRSTKENELVLEKEADIDDFAETTKGRQNTLVKAIERRQSKSIKGNPARLETCPRISSAKETEEEYDKPNEMAHEFTHVDGSNIIDEPCDVDTKNMIDETSDIDRNAITNETPDDNDIIYESSDGPNDDDSSDGEFIDIERRQSKSIKGNPARLETCPRISSAKETEEKHDKPNETANNKVK</sequence>
<evidence type="ECO:0000256" key="1">
    <source>
        <dbReference type="SAM" id="MobiDB-lite"/>
    </source>
</evidence>
<dbReference type="KEGG" id="dci:103519387"/>
<protein>
    <submittedName>
        <fullName evidence="3">Uncharacterized protein LOC103519387</fullName>
    </submittedName>
</protein>
<evidence type="ECO:0000313" key="3">
    <source>
        <dbReference type="RefSeq" id="XP_008482695.1"/>
    </source>
</evidence>
<accession>A0A1S3DK71</accession>
<name>A0A1S3DK71_DIACI</name>
<dbReference type="PaxDb" id="121845-A0A1S3DK71"/>
<gene>
    <name evidence="3" type="primary">LOC103519387</name>
</gene>
<dbReference type="AlphaFoldDB" id="A0A1S3DK71"/>